<evidence type="ECO:0000256" key="3">
    <source>
        <dbReference type="SAM" id="MobiDB-lite"/>
    </source>
</evidence>
<dbReference type="SUPFAM" id="SSF49899">
    <property type="entry name" value="Concanavalin A-like lectins/glucanases"/>
    <property type="match status" value="2"/>
</dbReference>
<dbReference type="GO" id="GO:0016020">
    <property type="term" value="C:membrane"/>
    <property type="evidence" value="ECO:0007669"/>
    <property type="project" value="InterPro"/>
</dbReference>
<dbReference type="Gene3D" id="2.60.120.200">
    <property type="match status" value="2"/>
</dbReference>
<evidence type="ECO:0000259" key="4">
    <source>
        <dbReference type="PROSITE" id="PS50060"/>
    </source>
</evidence>
<feature type="domain" description="MAM" evidence="4">
    <location>
        <begin position="149"/>
        <end position="314"/>
    </location>
</feature>
<reference evidence="5" key="1">
    <citation type="submission" date="2018-06" db="EMBL/GenBank/DDBJ databases">
        <authorList>
            <person name="Zhirakovskaya E."/>
        </authorList>
    </citation>
    <scope>NUCLEOTIDE SEQUENCE</scope>
</reference>
<dbReference type="InterPro" id="IPR013320">
    <property type="entry name" value="ConA-like_dom_sf"/>
</dbReference>
<dbReference type="Pfam" id="PF13385">
    <property type="entry name" value="Laminin_G_3"/>
    <property type="match status" value="1"/>
</dbReference>
<dbReference type="GO" id="GO:0005929">
    <property type="term" value="C:cilium"/>
    <property type="evidence" value="ECO:0007669"/>
    <property type="project" value="UniProtKB-SubCell"/>
</dbReference>
<dbReference type="PROSITE" id="PS50060">
    <property type="entry name" value="MAM_2"/>
    <property type="match status" value="1"/>
</dbReference>
<sequence>MKKFNAPVRIGMSILFLSLSLHTFSQTSYVDVTVNWPNWSSENRVEVYNPSGTLISTIDNGYSGCCNNSYSTTVSLGCLTDAANYYIIMYDTYGDGWNGGAANVTVTSGGTTVITNSGAGTNSTGTTIFFNVSGGCSGTCSSTVATFPYSEDFETGIGAWTQDTTDNADWTRQTNGTPSGPTGPSGANGGSYYLFTESSNPNFNYTFNLKSPCFDLTSATSSQFSFYYHMYGGDMGTLNVELSTDNGLTFPTSLWSQTGQVQTSNGDAWNLVNIDLTPYVGQTITIRFRGVTGSSWRSDMAIDDISLTATTSGPEINIQGNTTTIIDGDTTPSATDDTDYGSLAVASTLDRTFTIQNLGTTNLNLTGTPIVNISGDAAFTILTQPTGATITASGSLTFVARFSPTVNGTVQAIISIDNDDSNENPYNFTIQGKGVAPLTEGPGGVTADLELWLKGTDGLSYTNGQSVSTWLDQGRGANATVNTVGQEPTYKDNITDNINFNPVVDFDNSYNPVPIDGDFSFDDTTTQFLEGTNGLYTQDIFVVIIPDTTVNPSFGSMDVFCGDENPGTNETDATGIGLGAYSVRFSGEIISYAVGTTSSGNGYGVAETGTGNTYNNAGIINTRNNSGATQQELYYNARNIETTQNDMPDFSNVNDSRYWIGRSEGWEASTDARIAEIITFSTRKDDTDLTTERNRIQSYLAVKYGITLGVNGTSQDYVNSEGTVIWDQSANAGYNYDIAGIGRDDASSLNQKQSSSVNNATDGTGPIEGILTIGLTDIYNTNNLNKSTNPNTLNDKEFLMWGNNGADLNLAASTVTVDMSAGITGLTTNVTFTAMQRIWKVVENGGDISTVKVSIPQSAIRNITPPGNYLMFISDTPIFDPTADYRILSANGTNLETSYDFDGTKYITFGYAPQVNVVRSINFDGVVDYIDMEDALNLNTTNFTISAWIKRGASSANTSILSKRDAAYTEGYDFKINNTGRFEMSWKNGTTQTITSDVVIPTDEWHQVAVIYSGATANLYIDGVLDKTAALSAPIATTQSFFIAAAGKNTPTAFYEGNIDEVRVWDTALSVNQLHYIMNQEIEDTSNFVDGSTIPQAITNNEVSSIPWASLAGYY</sequence>
<evidence type="ECO:0000256" key="1">
    <source>
        <dbReference type="ARBA" id="ARBA00022729"/>
    </source>
</evidence>
<dbReference type="InterPro" id="IPR051560">
    <property type="entry name" value="MAM_domain-containing"/>
</dbReference>
<dbReference type="CDD" id="cd06263">
    <property type="entry name" value="MAM"/>
    <property type="match status" value="1"/>
</dbReference>
<evidence type="ECO:0000256" key="2">
    <source>
        <dbReference type="ARBA" id="ARBA00023157"/>
    </source>
</evidence>
<dbReference type="Pfam" id="PF00629">
    <property type="entry name" value="MAM"/>
    <property type="match status" value="1"/>
</dbReference>
<organism evidence="5">
    <name type="scientific">hydrothermal vent metagenome</name>
    <dbReference type="NCBI Taxonomy" id="652676"/>
    <lineage>
        <taxon>unclassified sequences</taxon>
        <taxon>metagenomes</taxon>
        <taxon>ecological metagenomes</taxon>
    </lineage>
</organism>
<proteinExistence type="predicted"/>
<feature type="region of interest" description="Disordered" evidence="3">
    <location>
        <begin position="164"/>
        <end position="188"/>
    </location>
</feature>
<feature type="compositionally biased region" description="Low complexity" evidence="3">
    <location>
        <begin position="174"/>
        <end position="185"/>
    </location>
</feature>
<dbReference type="InterPro" id="IPR013783">
    <property type="entry name" value="Ig-like_fold"/>
</dbReference>
<dbReference type="AlphaFoldDB" id="A0A3B0QWJ7"/>
<dbReference type="GO" id="GO:0005737">
    <property type="term" value="C:cytoplasm"/>
    <property type="evidence" value="ECO:0007669"/>
    <property type="project" value="UniProtKB-SubCell"/>
</dbReference>
<dbReference type="InterPro" id="IPR000998">
    <property type="entry name" value="MAM_dom"/>
</dbReference>
<dbReference type="Gene3D" id="2.60.40.10">
    <property type="entry name" value="Immunoglobulins"/>
    <property type="match status" value="1"/>
</dbReference>
<gene>
    <name evidence="5" type="ORF">MNBD_BACTEROID02-17</name>
</gene>
<feature type="compositionally biased region" description="Polar residues" evidence="3">
    <location>
        <begin position="164"/>
        <end position="173"/>
    </location>
</feature>
<evidence type="ECO:0000313" key="5">
    <source>
        <dbReference type="EMBL" id="VAV85914.1"/>
    </source>
</evidence>
<dbReference type="InterPro" id="IPR058515">
    <property type="entry name" value="DUF8202"/>
</dbReference>
<dbReference type="EMBL" id="UOEB01000256">
    <property type="protein sequence ID" value="VAV85914.1"/>
    <property type="molecule type" value="Genomic_DNA"/>
</dbReference>
<keyword evidence="2" id="KW-1015">Disulfide bond</keyword>
<keyword evidence="1" id="KW-0732">Signal</keyword>
<dbReference type="NCBIfam" id="NF012200">
    <property type="entry name" value="choice_anch_D"/>
    <property type="match status" value="1"/>
</dbReference>
<protein>
    <recommendedName>
        <fullName evidence="4">MAM domain-containing protein</fullName>
    </recommendedName>
</protein>
<dbReference type="PANTHER" id="PTHR23282:SF101">
    <property type="entry name" value="MAM DOMAIN-CONTAINING PROTEIN"/>
    <property type="match status" value="1"/>
</dbReference>
<dbReference type="SMART" id="SM00560">
    <property type="entry name" value="LamGL"/>
    <property type="match status" value="1"/>
</dbReference>
<feature type="non-terminal residue" evidence="5">
    <location>
        <position position="1115"/>
    </location>
</feature>
<dbReference type="Pfam" id="PF26628">
    <property type="entry name" value="DUF8202"/>
    <property type="match status" value="1"/>
</dbReference>
<dbReference type="InterPro" id="IPR006558">
    <property type="entry name" value="LamG-like"/>
</dbReference>
<accession>A0A3B0QWJ7</accession>
<dbReference type="PANTHER" id="PTHR23282">
    <property type="entry name" value="APICAL ENDOSOMAL GLYCOPROTEIN PRECURSOR"/>
    <property type="match status" value="1"/>
</dbReference>
<dbReference type="SMART" id="SM00137">
    <property type="entry name" value="MAM"/>
    <property type="match status" value="1"/>
</dbReference>
<name>A0A3B0QWJ7_9ZZZZ</name>